<accession>A0A8D8ZNE2</accession>
<dbReference type="AlphaFoldDB" id="A0A8D8ZNE2"/>
<dbReference type="EMBL" id="HBUF01528395">
    <property type="protein sequence ID" value="CAG6750953.1"/>
    <property type="molecule type" value="Transcribed_RNA"/>
</dbReference>
<proteinExistence type="predicted"/>
<protein>
    <submittedName>
        <fullName evidence="1">Uncharacterized protein</fullName>
    </submittedName>
</protein>
<sequence>MSRAAPVHCVHADAVVLRSAGLCVLCFHFVQLWLVSGLEPVYSGCEHRPGNLLQGRVSISDPHRPLHLSSERPPQPTLGSEPARVFPVPFVSGVYDVIGLYVELCGLV</sequence>
<reference evidence="1" key="1">
    <citation type="submission" date="2021-05" db="EMBL/GenBank/DDBJ databases">
        <authorList>
            <person name="Alioto T."/>
            <person name="Alioto T."/>
            <person name="Gomez Garrido J."/>
        </authorList>
    </citation>
    <scope>NUCLEOTIDE SEQUENCE</scope>
</reference>
<evidence type="ECO:0000313" key="1">
    <source>
        <dbReference type="EMBL" id="CAG6750953.1"/>
    </source>
</evidence>
<name>A0A8D8ZNE2_9HEMI</name>
<organism evidence="1">
    <name type="scientific">Cacopsylla melanoneura</name>
    <dbReference type="NCBI Taxonomy" id="428564"/>
    <lineage>
        <taxon>Eukaryota</taxon>
        <taxon>Metazoa</taxon>
        <taxon>Ecdysozoa</taxon>
        <taxon>Arthropoda</taxon>
        <taxon>Hexapoda</taxon>
        <taxon>Insecta</taxon>
        <taxon>Pterygota</taxon>
        <taxon>Neoptera</taxon>
        <taxon>Paraneoptera</taxon>
        <taxon>Hemiptera</taxon>
        <taxon>Sternorrhyncha</taxon>
        <taxon>Psylloidea</taxon>
        <taxon>Psyllidae</taxon>
        <taxon>Psyllinae</taxon>
        <taxon>Cacopsylla</taxon>
    </lineage>
</organism>